<keyword evidence="7" id="KW-1185">Reference proteome</keyword>
<organism evidence="6 7">
    <name type="scientific">Shewanella youngdeokensis</name>
    <dbReference type="NCBI Taxonomy" id="2999068"/>
    <lineage>
        <taxon>Bacteria</taxon>
        <taxon>Pseudomonadati</taxon>
        <taxon>Pseudomonadota</taxon>
        <taxon>Gammaproteobacteria</taxon>
        <taxon>Alteromonadales</taxon>
        <taxon>Shewanellaceae</taxon>
        <taxon>Shewanella</taxon>
    </lineage>
</organism>
<dbReference type="InterPro" id="IPR009057">
    <property type="entry name" value="Homeodomain-like_sf"/>
</dbReference>
<dbReference type="PROSITE" id="PS50977">
    <property type="entry name" value="HTH_TETR_2"/>
    <property type="match status" value="1"/>
</dbReference>
<dbReference type="SUPFAM" id="SSF48498">
    <property type="entry name" value="Tetracyclin repressor-like, C-terminal domain"/>
    <property type="match status" value="1"/>
</dbReference>
<protein>
    <submittedName>
        <fullName evidence="6">TetR/AcrR family transcriptional regulator</fullName>
    </submittedName>
</protein>
<name>A0ABZ0JV72_9GAMM</name>
<feature type="DNA-binding region" description="H-T-H motif" evidence="4">
    <location>
        <begin position="31"/>
        <end position="50"/>
    </location>
</feature>
<sequence>MKPNYHHGSLREQLIVEATSMISEFGIDGLSLRKLAERVGVSRTAPYHHFKDKNDLLCAIAQGGFKQLQQINRKITIAEPHDLRAHFKQYFQYYVNYATQNPALYDLMFGRTIWKNNDSTAELRDIAHPTFQHYVEMIETWQNNGLLNHNENTLRLSQLTWGMMHGIARLIIDGIYVDSKSVNELADCAVNLFVGQSA</sequence>
<evidence type="ECO:0000313" key="7">
    <source>
        <dbReference type="Proteomes" id="UP001529491"/>
    </source>
</evidence>
<evidence type="ECO:0000313" key="6">
    <source>
        <dbReference type="EMBL" id="WOT04207.1"/>
    </source>
</evidence>
<keyword evidence="3" id="KW-0804">Transcription</keyword>
<dbReference type="PRINTS" id="PR00455">
    <property type="entry name" value="HTHTETR"/>
</dbReference>
<keyword evidence="1" id="KW-0805">Transcription regulation</keyword>
<dbReference type="PANTHER" id="PTHR30055:SF220">
    <property type="entry name" value="TETR-FAMILY REGULATORY PROTEIN"/>
    <property type="match status" value="1"/>
</dbReference>
<evidence type="ECO:0000256" key="4">
    <source>
        <dbReference type="PROSITE-ProRule" id="PRU00335"/>
    </source>
</evidence>
<reference evidence="6 7" key="1">
    <citation type="submission" date="2023-10" db="EMBL/GenBank/DDBJ databases">
        <title>Complete genome sequence of Shewanella sp. DAU334.</title>
        <authorList>
            <person name="Lee Y.-S."/>
            <person name="Jeong H.-R."/>
            <person name="Hwang E.-J."/>
            <person name="Choi Y.-L."/>
            <person name="Kim G.-D."/>
        </authorList>
    </citation>
    <scope>NUCLEOTIDE SEQUENCE [LARGE SCALE GENOMIC DNA]</scope>
    <source>
        <strain evidence="6 7">DAU334</strain>
    </source>
</reference>
<dbReference type="InterPro" id="IPR050109">
    <property type="entry name" value="HTH-type_TetR-like_transc_reg"/>
</dbReference>
<accession>A0ABZ0JV72</accession>
<evidence type="ECO:0000256" key="2">
    <source>
        <dbReference type="ARBA" id="ARBA00023125"/>
    </source>
</evidence>
<dbReference type="Proteomes" id="UP001529491">
    <property type="component" value="Chromosome"/>
</dbReference>
<dbReference type="PANTHER" id="PTHR30055">
    <property type="entry name" value="HTH-TYPE TRANSCRIPTIONAL REGULATOR RUTR"/>
    <property type="match status" value="1"/>
</dbReference>
<evidence type="ECO:0000256" key="3">
    <source>
        <dbReference type="ARBA" id="ARBA00023163"/>
    </source>
</evidence>
<proteinExistence type="predicted"/>
<dbReference type="Pfam" id="PF13305">
    <property type="entry name" value="TetR_C_33"/>
    <property type="match status" value="1"/>
</dbReference>
<dbReference type="EMBL" id="CP136522">
    <property type="protein sequence ID" value="WOT04207.1"/>
    <property type="molecule type" value="Genomic_DNA"/>
</dbReference>
<dbReference type="InterPro" id="IPR001647">
    <property type="entry name" value="HTH_TetR"/>
</dbReference>
<dbReference type="Pfam" id="PF00440">
    <property type="entry name" value="TetR_N"/>
    <property type="match status" value="1"/>
</dbReference>
<dbReference type="RefSeq" id="WP_310471836.1">
    <property type="nucleotide sequence ID" value="NZ_CP136522.1"/>
</dbReference>
<gene>
    <name evidence="6" type="ORF">RGE70_12805</name>
</gene>
<dbReference type="InterPro" id="IPR025996">
    <property type="entry name" value="MT1864/Rv1816-like_C"/>
</dbReference>
<dbReference type="InterPro" id="IPR036271">
    <property type="entry name" value="Tet_transcr_reg_TetR-rel_C_sf"/>
</dbReference>
<keyword evidence="2 4" id="KW-0238">DNA-binding</keyword>
<feature type="domain" description="HTH tetR-type" evidence="5">
    <location>
        <begin position="8"/>
        <end position="68"/>
    </location>
</feature>
<dbReference type="SUPFAM" id="SSF46689">
    <property type="entry name" value="Homeodomain-like"/>
    <property type="match status" value="1"/>
</dbReference>
<evidence type="ECO:0000256" key="1">
    <source>
        <dbReference type="ARBA" id="ARBA00023015"/>
    </source>
</evidence>
<evidence type="ECO:0000259" key="5">
    <source>
        <dbReference type="PROSITE" id="PS50977"/>
    </source>
</evidence>
<dbReference type="Gene3D" id="1.10.357.10">
    <property type="entry name" value="Tetracycline Repressor, domain 2"/>
    <property type="match status" value="1"/>
</dbReference>